<dbReference type="AlphaFoldDB" id="A0A1M5FPF3"/>
<dbReference type="EMBL" id="FQVA01000004">
    <property type="protein sequence ID" value="SHF93420.1"/>
    <property type="molecule type" value="Genomic_DNA"/>
</dbReference>
<dbReference type="RefSeq" id="WP_073276556.1">
    <property type="nucleotide sequence ID" value="NZ_FQVA01000004.1"/>
</dbReference>
<dbReference type="PANTHER" id="PTHR34846:SF10">
    <property type="entry name" value="CYTOPLASMIC PROTEIN"/>
    <property type="match status" value="1"/>
</dbReference>
<evidence type="ECO:0000259" key="1">
    <source>
        <dbReference type="Pfam" id="PF02627"/>
    </source>
</evidence>
<dbReference type="InterPro" id="IPR004675">
    <property type="entry name" value="AhpD_core"/>
</dbReference>
<dbReference type="InterPro" id="IPR003779">
    <property type="entry name" value="CMD-like"/>
</dbReference>
<protein>
    <submittedName>
        <fullName evidence="2">Alkylhydroperoxidase AhpD family core domain-containing protein</fullName>
    </submittedName>
</protein>
<dbReference type="InterPro" id="IPR029032">
    <property type="entry name" value="AhpD-like"/>
</dbReference>
<dbReference type="Proteomes" id="UP000184170">
    <property type="component" value="Unassembled WGS sequence"/>
</dbReference>
<dbReference type="Gene3D" id="1.20.1290.10">
    <property type="entry name" value="AhpD-like"/>
    <property type="match status" value="1"/>
</dbReference>
<dbReference type="PANTHER" id="PTHR34846">
    <property type="entry name" value="4-CARBOXYMUCONOLACTONE DECARBOXYLASE FAMILY PROTEIN (AFU_ORTHOLOGUE AFUA_6G11590)"/>
    <property type="match status" value="1"/>
</dbReference>
<organism evidence="2 3">
    <name type="scientific">Microbulbifer donghaiensis</name>
    <dbReference type="NCBI Taxonomy" id="494016"/>
    <lineage>
        <taxon>Bacteria</taxon>
        <taxon>Pseudomonadati</taxon>
        <taxon>Pseudomonadota</taxon>
        <taxon>Gammaproteobacteria</taxon>
        <taxon>Cellvibrionales</taxon>
        <taxon>Microbulbiferaceae</taxon>
        <taxon>Microbulbifer</taxon>
    </lineage>
</organism>
<dbReference type="NCBIfam" id="TIGR00778">
    <property type="entry name" value="ahpD_dom"/>
    <property type="match status" value="1"/>
</dbReference>
<evidence type="ECO:0000313" key="3">
    <source>
        <dbReference type="Proteomes" id="UP000184170"/>
    </source>
</evidence>
<evidence type="ECO:0000313" key="2">
    <source>
        <dbReference type="EMBL" id="SHF93420.1"/>
    </source>
</evidence>
<sequence length="150" mass="16669">MTARMSASDLYQSSPDIPNALEMLSNFAAQEGTIDAGLGHLTRLRVSQINNCCYCQRLHAEDARKSGVPQAHLDVLQAWREAKCFSAREKLAFRWAEALTCLLPDGVTDTLYQAVEQEFGRQGLLALTALILEINSWNRVSISLALQPDF</sequence>
<dbReference type="SUPFAM" id="SSF69118">
    <property type="entry name" value="AhpD-like"/>
    <property type="match status" value="1"/>
</dbReference>
<keyword evidence="2" id="KW-0560">Oxidoreductase</keyword>
<feature type="domain" description="Carboxymuconolactone decarboxylase-like" evidence="1">
    <location>
        <begin position="15"/>
        <end position="98"/>
    </location>
</feature>
<reference evidence="3" key="1">
    <citation type="submission" date="2016-11" db="EMBL/GenBank/DDBJ databases">
        <authorList>
            <person name="Varghese N."/>
            <person name="Submissions S."/>
        </authorList>
    </citation>
    <scope>NUCLEOTIDE SEQUENCE [LARGE SCALE GENOMIC DNA]</scope>
    <source>
        <strain evidence="3">CGMCC 1.7063</strain>
    </source>
</reference>
<gene>
    <name evidence="2" type="ORF">SAMN04487965_2996</name>
</gene>
<dbReference type="GO" id="GO:0051920">
    <property type="term" value="F:peroxiredoxin activity"/>
    <property type="evidence" value="ECO:0007669"/>
    <property type="project" value="InterPro"/>
</dbReference>
<keyword evidence="3" id="KW-1185">Reference proteome</keyword>
<dbReference type="Pfam" id="PF02627">
    <property type="entry name" value="CMD"/>
    <property type="match status" value="1"/>
</dbReference>
<name>A0A1M5FPF3_9GAMM</name>
<keyword evidence="2" id="KW-0575">Peroxidase</keyword>
<proteinExistence type="predicted"/>
<accession>A0A1M5FPF3</accession>
<dbReference type="STRING" id="494016.SAMN04487965_2996"/>